<feature type="domain" description="Protein kinase" evidence="1">
    <location>
        <begin position="22"/>
        <end position="252"/>
    </location>
</feature>
<evidence type="ECO:0000259" key="1">
    <source>
        <dbReference type="PROSITE" id="PS50011"/>
    </source>
</evidence>
<dbReference type="WBParaSite" id="Pan_g19029.t1">
    <property type="protein sequence ID" value="Pan_g19029.t1"/>
    <property type="gene ID" value="Pan_g19029"/>
</dbReference>
<organism evidence="2 3">
    <name type="scientific">Panagrellus redivivus</name>
    <name type="common">Microworm</name>
    <dbReference type="NCBI Taxonomy" id="6233"/>
    <lineage>
        <taxon>Eukaryota</taxon>
        <taxon>Metazoa</taxon>
        <taxon>Ecdysozoa</taxon>
        <taxon>Nematoda</taxon>
        <taxon>Chromadorea</taxon>
        <taxon>Rhabditida</taxon>
        <taxon>Tylenchina</taxon>
        <taxon>Panagrolaimomorpha</taxon>
        <taxon>Panagrolaimoidea</taxon>
        <taxon>Panagrolaimidae</taxon>
        <taxon>Panagrellus</taxon>
    </lineage>
</organism>
<dbReference type="PROSITE" id="PS50011">
    <property type="entry name" value="PROTEIN_KINASE_DOM"/>
    <property type="match status" value="1"/>
</dbReference>
<keyword evidence="2" id="KW-1185">Reference proteome</keyword>
<dbReference type="GO" id="GO:0004672">
    <property type="term" value="F:protein kinase activity"/>
    <property type="evidence" value="ECO:0007669"/>
    <property type="project" value="InterPro"/>
</dbReference>
<dbReference type="PANTHER" id="PTHR11909">
    <property type="entry name" value="CASEIN KINASE-RELATED"/>
    <property type="match status" value="1"/>
</dbReference>
<dbReference type="InterPro" id="IPR050235">
    <property type="entry name" value="CK1_Ser-Thr_kinase"/>
</dbReference>
<dbReference type="SUPFAM" id="SSF56112">
    <property type="entry name" value="Protein kinase-like (PK-like)"/>
    <property type="match status" value="1"/>
</dbReference>
<dbReference type="Proteomes" id="UP000492821">
    <property type="component" value="Unassembled WGS sequence"/>
</dbReference>
<reference evidence="2" key="1">
    <citation type="journal article" date="2013" name="Genetics">
        <title>The draft genome and transcriptome of Panagrellus redivivus are shaped by the harsh demands of a free-living lifestyle.</title>
        <authorList>
            <person name="Srinivasan J."/>
            <person name="Dillman A.R."/>
            <person name="Macchietto M.G."/>
            <person name="Heikkinen L."/>
            <person name="Lakso M."/>
            <person name="Fracchia K.M."/>
            <person name="Antoshechkin I."/>
            <person name="Mortazavi A."/>
            <person name="Wong G."/>
            <person name="Sternberg P.W."/>
        </authorList>
    </citation>
    <scope>NUCLEOTIDE SEQUENCE [LARGE SCALE GENOMIC DNA]</scope>
    <source>
        <strain evidence="2">MT8872</strain>
    </source>
</reference>
<dbReference type="SMART" id="SM00220">
    <property type="entry name" value="S_TKc"/>
    <property type="match status" value="1"/>
</dbReference>
<name>A0A7E4VC21_PANRE</name>
<evidence type="ECO:0000313" key="2">
    <source>
        <dbReference type="Proteomes" id="UP000492821"/>
    </source>
</evidence>
<proteinExistence type="predicted"/>
<dbReference type="GO" id="GO:0005524">
    <property type="term" value="F:ATP binding"/>
    <property type="evidence" value="ECO:0007669"/>
    <property type="project" value="InterPro"/>
</dbReference>
<evidence type="ECO:0000313" key="3">
    <source>
        <dbReference type="WBParaSite" id="Pan_g19029.t1"/>
    </source>
</evidence>
<dbReference type="InterPro" id="IPR000719">
    <property type="entry name" value="Prot_kinase_dom"/>
</dbReference>
<sequence>MSRVADIKALPISTGAIVCNQWQIVKKLGEGGFGAVYEVKNLRNPNQMGALKAEPFGAFKDDEVLKMEAHVLKAMSKSKHSTKLFATGKTPKYNFIVMTLLGKSLSDLRRDVPNMIFSRGTVVHIGLECLEAIEELHKIVENGKERLRDPRKTVPFKGTVRYCSLNVHRFEEYGRHDDLWSMLYMLVEMYSGSLPWKGMDRRKAEVTKENCDEEFRKLMPREFLPIVKHLRKLNYLKTPDYLLIRDAISAAVTKNRLEFGAPLDWEEAVKHPKKGATKAAVKVSKAADERREAECNDQNTRCDVEDIDDNDYGYDDVASHVSGVSGADDTLQKLDEFKQT</sequence>
<protein>
    <submittedName>
        <fullName evidence="3">Protein kinase domain-containing protein</fullName>
    </submittedName>
</protein>
<reference evidence="3" key="2">
    <citation type="submission" date="2020-10" db="UniProtKB">
        <authorList>
            <consortium name="WormBaseParasite"/>
        </authorList>
    </citation>
    <scope>IDENTIFICATION</scope>
</reference>
<dbReference type="Gene3D" id="1.10.510.10">
    <property type="entry name" value="Transferase(Phosphotransferase) domain 1"/>
    <property type="match status" value="2"/>
</dbReference>
<dbReference type="AlphaFoldDB" id="A0A7E4VC21"/>
<accession>A0A7E4VC21</accession>
<dbReference type="InterPro" id="IPR011009">
    <property type="entry name" value="Kinase-like_dom_sf"/>
</dbReference>